<comment type="caution">
    <text evidence="3">The sequence shown here is derived from an EMBL/GenBank/DDBJ whole genome shotgun (WGS) entry which is preliminary data.</text>
</comment>
<organism evidence="3 4">
    <name type="scientific">Maribacter polysiphoniae</name>
    <dbReference type="NCBI Taxonomy" id="429344"/>
    <lineage>
        <taxon>Bacteria</taxon>
        <taxon>Pseudomonadati</taxon>
        <taxon>Bacteroidota</taxon>
        <taxon>Flavobacteriia</taxon>
        <taxon>Flavobacteriales</taxon>
        <taxon>Flavobacteriaceae</taxon>
        <taxon>Maribacter</taxon>
    </lineage>
</organism>
<dbReference type="EMBL" id="JACWLN010000001">
    <property type="protein sequence ID" value="MBD1259251.1"/>
    <property type="molecule type" value="Genomic_DNA"/>
</dbReference>
<proteinExistence type="predicted"/>
<dbReference type="Proteomes" id="UP000651837">
    <property type="component" value="Unassembled WGS sequence"/>
</dbReference>
<feature type="signal peptide" evidence="1">
    <location>
        <begin position="1"/>
        <end position="24"/>
    </location>
</feature>
<dbReference type="Proteomes" id="UP000245667">
    <property type="component" value="Unassembled WGS sequence"/>
</dbReference>
<dbReference type="GO" id="GO:0004062">
    <property type="term" value="F:aryl sulfotransferase activity"/>
    <property type="evidence" value="ECO:0007669"/>
    <property type="project" value="InterPro"/>
</dbReference>
<dbReference type="InterPro" id="IPR010262">
    <property type="entry name" value="Arylsulfotransferase_bact"/>
</dbReference>
<gene>
    <name evidence="2" type="ORF">HZY62_01515</name>
    <name evidence="3" type="ORF">LX92_01176</name>
</gene>
<dbReference type="EMBL" id="QGGQ01000002">
    <property type="protein sequence ID" value="PWK24811.1"/>
    <property type="molecule type" value="Genomic_DNA"/>
</dbReference>
<reference evidence="2 5" key="2">
    <citation type="submission" date="2020-07" db="EMBL/GenBank/DDBJ databases">
        <title>The draft genome sequence of Maribacter polysiphoniae KCTC 22021.</title>
        <authorList>
            <person name="Mu L."/>
        </authorList>
    </citation>
    <scope>NUCLEOTIDE SEQUENCE [LARGE SCALE GENOMIC DNA]</scope>
    <source>
        <strain evidence="2 5">KCTC 22021</strain>
    </source>
</reference>
<accession>A0A316E336</accession>
<name>A0A316E336_9FLAO</name>
<feature type="chain" id="PRO_5016353153" evidence="1">
    <location>
        <begin position="25"/>
        <end position="485"/>
    </location>
</feature>
<evidence type="ECO:0000313" key="2">
    <source>
        <dbReference type="EMBL" id="MBD1259251.1"/>
    </source>
</evidence>
<dbReference type="Pfam" id="PF05935">
    <property type="entry name" value="Arylsulfotrans"/>
    <property type="match status" value="1"/>
</dbReference>
<dbReference type="PROSITE" id="PS51257">
    <property type="entry name" value="PROKAR_LIPOPROTEIN"/>
    <property type="match status" value="1"/>
</dbReference>
<evidence type="ECO:0000313" key="4">
    <source>
        <dbReference type="Proteomes" id="UP000245667"/>
    </source>
</evidence>
<dbReference type="RefSeq" id="WP_109649350.1">
    <property type="nucleotide sequence ID" value="NZ_JACWLN010000001.1"/>
</dbReference>
<keyword evidence="1" id="KW-0732">Signal</keyword>
<dbReference type="AlphaFoldDB" id="A0A316E336"/>
<keyword evidence="3" id="KW-0808">Transferase</keyword>
<dbReference type="InterPro" id="IPR053143">
    <property type="entry name" value="Arylsulfate_ST"/>
</dbReference>
<reference evidence="3 4" key="1">
    <citation type="submission" date="2018-05" db="EMBL/GenBank/DDBJ databases">
        <title>Genomic Encyclopedia of Archaeal and Bacterial Type Strains, Phase II (KMG-II): from individual species to whole genera.</title>
        <authorList>
            <person name="Goeker M."/>
        </authorList>
    </citation>
    <scope>NUCLEOTIDE SEQUENCE [LARGE SCALE GENOMIC DNA]</scope>
    <source>
        <strain evidence="3 4">DSM 23514</strain>
    </source>
</reference>
<sequence length="485" mass="54297">MKKLLFHILIILWISFFASCSVDSGDTQITKPVSIAPDSMPIPESNNLGTLLNDPKAYDGYTLYTIYKATYLIDNCGRVINQWLSTYDRGGAFCLLEDGSLLRAGKIINPGLPYGGIGGVIEKFNWQGDLIWSYVYSSPSYSQHHGLVPLPNGNILFLSAHKKTRDEAILAGRNPEHLPEDGLYDERIIEIEPSGSNGGNIVWEWSTWDHLVQDYDNTKFNYGVVSENPQLLDINYQGSPNKDTDWLHFNSIQYHVDLDQIIISSQKLSEIYIIDHSTTTEEAKFDNGGNSGMGGAIMYRWGNPEAYHHGTPADRKLFGQHNAHWIPNDHPDGGKIMLFNNGLGRKTDYSSVDIIDTPKEGTFNYRNNPGEPYGPEAPDWSYSHPDDPVMFYSKILSSAQRLPNGNTLICEGTKGTFFEINEDQEIVWKYVNPITNQGEPLSQGDTAASNVFQAIKYSQDYEGFTGKDLIPGNPLELNFDIGNCK</sequence>
<dbReference type="PANTHER" id="PTHR35340">
    <property type="entry name" value="PQQ ENZYME REPEAT PROTEIN-RELATED"/>
    <property type="match status" value="1"/>
</dbReference>
<evidence type="ECO:0000256" key="1">
    <source>
        <dbReference type="SAM" id="SignalP"/>
    </source>
</evidence>
<keyword evidence="5" id="KW-1185">Reference proteome</keyword>
<protein>
    <submittedName>
        <fullName evidence="2">Aryl-sulfate sulfotransferase</fullName>
    </submittedName>
    <submittedName>
        <fullName evidence="3">Arylsulfotransferase ASST</fullName>
    </submittedName>
</protein>
<dbReference type="OrthoDB" id="264813at2"/>
<evidence type="ECO:0000313" key="5">
    <source>
        <dbReference type="Proteomes" id="UP000651837"/>
    </source>
</evidence>
<evidence type="ECO:0000313" key="3">
    <source>
        <dbReference type="EMBL" id="PWK24811.1"/>
    </source>
</evidence>
<dbReference type="PANTHER" id="PTHR35340:SF5">
    <property type="entry name" value="ASST-DOMAIN-CONTAINING PROTEIN"/>
    <property type="match status" value="1"/>
</dbReference>